<reference evidence="2 3" key="1">
    <citation type="journal article" date="2017" name="Curr. Biol.">
        <title>The Evolution of Venom by Co-option of Single-Copy Genes.</title>
        <authorList>
            <person name="Martinson E.O."/>
            <person name="Mrinalini"/>
            <person name="Kelkar Y.D."/>
            <person name="Chang C.H."/>
            <person name="Werren J.H."/>
        </authorList>
    </citation>
    <scope>NUCLEOTIDE SEQUENCE [LARGE SCALE GENOMIC DNA]</scope>
    <source>
        <strain evidence="2 3">Alberta</strain>
        <tissue evidence="2">Whole body</tissue>
    </source>
</reference>
<evidence type="ECO:0000256" key="1">
    <source>
        <dbReference type="SAM" id="MobiDB-lite"/>
    </source>
</evidence>
<feature type="compositionally biased region" description="Basic and acidic residues" evidence="1">
    <location>
        <begin position="996"/>
        <end position="1007"/>
    </location>
</feature>
<protein>
    <recommendedName>
        <fullName evidence="4">DUF4806 domain-containing protein</fullName>
    </recommendedName>
</protein>
<comment type="caution">
    <text evidence="2">The sequence shown here is derived from an EMBL/GenBank/DDBJ whole genome shotgun (WGS) entry which is preliminary data.</text>
</comment>
<sequence>MMSKRAHVADDFKNILKVVQHGLPKVFFLETLKVKAYVNLSKKQKLRRLEKAYINSLNELLNKHAVTDMSNKVDECSSEKLGSNELSNTDYSSNIVQDNHSNIENVSDQILEYVVQSDICNNESEISDRDLESNSISDNIVKAVVDTRSNSNEVFDIKNFLHNFAIAFHIRDQALTILLHGLNKCGHRELPLDARTLKCTPRENVFLKMGSGDYAHYGLLRGLLEQLKTLDRCKIPKDIALILNIDGLPLSQSSSSQVWPILFKISNYPGSSCSPFVAGIFHGDGKPPDVNTFLEPTMLEYIELSDTGFEFENKVYKIFIKLFAADSVARNYIMCFPPHNSRCGKCDQIGETVQHRRVFSSDFNLRSDEDFRKNVPPQYSSLLSPLEGIISLTKQVPLDPMHLLDEGVGKKHIKLLLDYYGNGTDAKRRYQMLNSEYIAFKEWVPSDFVRKTRTLNHVDRFKATELRLAILYTMPVLFQNKVPHELMFHFNELNCALRILYDPTECIRNNQLAKELLSSYVNLMEQYFGKIHIIYNVHNLLHLSDDVLRFGALDSFSVISFENHLQTIKKLVNKGSQPLAQIMNSLFNIMKKMQSKNSATTKPIKHSNKWPTNKSDQENPAQKRSRQNTVDSFFIGEEGKKLDTGVRFNLNTISSIGQKVINAKPKSVPKENCQNTANELSRDSSYKSIPPIAFTSFKKTACNDVSAAQSPNYLSLQVSRKAIKPISSKKLHELCEKKASKSSSSSENSSKICSSTVGSQEPAFKTTRVICPSSTATSGQYAAEIRESKSLNASTSNADVIFPNVYATKIASDGVNLQSNSLQPNVNIFSEQIMSNSNEILQDLGIPLGQKLYVNSNSELCIEDIPVFNEYCPQEISVDKNVYRTQQIFENDNFYHPPENSKEQSEQTPLQVQTGNSNNSFERDQNQEEVVTSLSNAEDVTQEVSLNDKPLTPPSPTSQDLQDDSDDSDDSAEETEEDLVEERQEQLNNDNNINEILERERGAHEDN</sequence>
<feature type="compositionally biased region" description="Polar residues" evidence="1">
    <location>
        <begin position="928"/>
        <end position="945"/>
    </location>
</feature>
<dbReference type="PANTHER" id="PTHR33053">
    <property type="entry name" value="PROTEIN, PUTATIVE-RELATED"/>
    <property type="match status" value="1"/>
</dbReference>
<proteinExistence type="predicted"/>
<evidence type="ECO:0008006" key="4">
    <source>
        <dbReference type="Google" id="ProtNLM"/>
    </source>
</evidence>
<dbReference type="STRING" id="543379.A0A232EHJ3"/>
<dbReference type="OrthoDB" id="10028922at2759"/>
<feature type="region of interest" description="Disordered" evidence="1">
    <location>
        <begin position="596"/>
        <end position="630"/>
    </location>
</feature>
<dbReference type="PANTHER" id="PTHR33053:SF24">
    <property type="entry name" value="TRANSPOSASE DOMAIN-CONTAINING PROTEIN"/>
    <property type="match status" value="1"/>
</dbReference>
<name>A0A232EHJ3_9HYME</name>
<dbReference type="EMBL" id="NNAY01004514">
    <property type="protein sequence ID" value="OXU17791.1"/>
    <property type="molecule type" value="Genomic_DNA"/>
</dbReference>
<feature type="compositionally biased region" description="Polar residues" evidence="1">
    <location>
        <begin position="609"/>
        <end position="630"/>
    </location>
</feature>
<feature type="compositionally biased region" description="Acidic residues" evidence="1">
    <location>
        <begin position="961"/>
        <end position="980"/>
    </location>
</feature>
<keyword evidence="3" id="KW-1185">Reference proteome</keyword>
<gene>
    <name evidence="2" type="ORF">TSAR_001410</name>
</gene>
<feature type="compositionally biased region" description="Low complexity" evidence="1">
    <location>
        <begin position="986"/>
        <end position="995"/>
    </location>
</feature>
<feature type="region of interest" description="Disordered" evidence="1">
    <location>
        <begin position="892"/>
        <end position="1007"/>
    </location>
</feature>
<accession>A0A232EHJ3</accession>
<dbReference type="AlphaFoldDB" id="A0A232EHJ3"/>
<feature type="compositionally biased region" description="Polar residues" evidence="1">
    <location>
        <begin position="906"/>
        <end position="920"/>
    </location>
</feature>
<organism evidence="2 3">
    <name type="scientific">Trichomalopsis sarcophagae</name>
    <dbReference type="NCBI Taxonomy" id="543379"/>
    <lineage>
        <taxon>Eukaryota</taxon>
        <taxon>Metazoa</taxon>
        <taxon>Ecdysozoa</taxon>
        <taxon>Arthropoda</taxon>
        <taxon>Hexapoda</taxon>
        <taxon>Insecta</taxon>
        <taxon>Pterygota</taxon>
        <taxon>Neoptera</taxon>
        <taxon>Endopterygota</taxon>
        <taxon>Hymenoptera</taxon>
        <taxon>Apocrita</taxon>
        <taxon>Proctotrupomorpha</taxon>
        <taxon>Chalcidoidea</taxon>
        <taxon>Pteromalidae</taxon>
        <taxon>Pteromalinae</taxon>
        <taxon>Trichomalopsis</taxon>
    </lineage>
</organism>
<dbReference type="Proteomes" id="UP000215335">
    <property type="component" value="Unassembled WGS sequence"/>
</dbReference>
<evidence type="ECO:0000313" key="3">
    <source>
        <dbReference type="Proteomes" id="UP000215335"/>
    </source>
</evidence>
<evidence type="ECO:0000313" key="2">
    <source>
        <dbReference type="EMBL" id="OXU17791.1"/>
    </source>
</evidence>